<dbReference type="InterPro" id="IPR016161">
    <property type="entry name" value="Ald_DH/histidinol_DH"/>
</dbReference>
<dbReference type="GO" id="GO:0016620">
    <property type="term" value="F:oxidoreductase activity, acting on the aldehyde or oxo group of donors, NAD or NADP as acceptor"/>
    <property type="evidence" value="ECO:0007669"/>
    <property type="project" value="InterPro"/>
</dbReference>
<dbReference type="Gene3D" id="3.40.309.10">
    <property type="entry name" value="Aldehyde Dehydrogenase, Chain A, domain 2"/>
    <property type="match status" value="1"/>
</dbReference>
<reference evidence="3" key="1">
    <citation type="submission" date="2022-09" db="EMBL/GenBank/DDBJ databases">
        <title>Genomics-driven discovery of benzoxazole alkaloids from the marine-derived Micromonospora sp. SCSIO 07395.</title>
        <authorList>
            <person name="Cheng Z.Q."/>
            <person name="Zhu Y.G."/>
        </authorList>
    </citation>
    <scope>NUCLEOTIDE SEQUENCE</scope>
    <source>
        <strain evidence="3">SCSIO 07395</strain>
    </source>
</reference>
<evidence type="ECO:0000256" key="1">
    <source>
        <dbReference type="ARBA" id="ARBA00023002"/>
    </source>
</evidence>
<dbReference type="EMBL" id="OP432093">
    <property type="protein sequence ID" value="WAP33720.1"/>
    <property type="molecule type" value="Genomic_DNA"/>
</dbReference>
<dbReference type="Pfam" id="PF00171">
    <property type="entry name" value="Aldedh"/>
    <property type="match status" value="1"/>
</dbReference>
<dbReference type="InterPro" id="IPR016163">
    <property type="entry name" value="Ald_DH_C"/>
</dbReference>
<organism evidence="3">
    <name type="scientific">Micromonospora sp. SCSIO 07395</name>
    <dbReference type="NCBI Taxonomy" id="2998119"/>
    <lineage>
        <taxon>Bacteria</taxon>
        <taxon>Bacillati</taxon>
        <taxon>Actinomycetota</taxon>
        <taxon>Actinomycetes</taxon>
        <taxon>Micromonosporales</taxon>
        <taxon>Micromonosporaceae</taxon>
        <taxon>Micromonospora</taxon>
    </lineage>
</organism>
<dbReference type="InterPro" id="IPR050740">
    <property type="entry name" value="Aldehyde_DH_Superfamily"/>
</dbReference>
<evidence type="ECO:0000259" key="2">
    <source>
        <dbReference type="Pfam" id="PF00171"/>
    </source>
</evidence>
<accession>A0A9E9J4M1</accession>
<feature type="domain" description="Aldehyde dehydrogenase" evidence="2">
    <location>
        <begin position="56"/>
        <end position="486"/>
    </location>
</feature>
<sequence>MTTRTYPAYIGGRDITGDSGRYVHTVSARALIDDTFPTLRLKRDLDEGRAVPAGARGALVGACAIADEAMTGQAVRAAAEAAPAWARVPLADRMAIGQGIARRLVERGAELVELLVAEGQPRGMSEGIVYGIPQTTWSPETLDWCAEQLAIRRDTPERELLLRRVPDGVVCLNPPQNAATVNALNGLTALLAGNTMVVRAPRGVGLSCMYLLREIVAPVLEEAGAPAGTLNALCGPPMLEDWIASEHVNDIIYFGGSQKGIQFERDCVAAGKKPILELAGNDCCVVWHDADLDAAVDSLAQFFMNSGQICNVPNQVVLHPAVADTVLEKLVETLSRIRPGYPEDPEVVLTPVLGADWFFGCLGEALAKGAKLVHGARRLEVDGTPSETGFFIEPTVVRIDGLRGARDMSVVRDETFFPLLPVIVPEGGRSDADLFEEVLTFVNSNAYGLRNSLWSADPATVGRYLEAVVNGGNLKINDSHGNFLPFLPNQGGTGLTGGVFGEANHPMLRTTHLQAVSIGRLH</sequence>
<evidence type="ECO:0000313" key="3">
    <source>
        <dbReference type="EMBL" id="WAP33720.1"/>
    </source>
</evidence>
<dbReference type="SUPFAM" id="SSF53720">
    <property type="entry name" value="ALDH-like"/>
    <property type="match status" value="1"/>
</dbReference>
<dbReference type="PANTHER" id="PTHR43353:SF5">
    <property type="entry name" value="SUCCINATE-SEMIALDEHYDE DEHYDROGENASE, MITOCHONDRIAL"/>
    <property type="match status" value="1"/>
</dbReference>
<dbReference type="Gene3D" id="3.40.605.10">
    <property type="entry name" value="Aldehyde Dehydrogenase, Chain A, domain 1"/>
    <property type="match status" value="1"/>
</dbReference>
<proteinExistence type="predicted"/>
<dbReference type="InterPro" id="IPR015590">
    <property type="entry name" value="Aldehyde_DH_dom"/>
</dbReference>
<name>A0A9E9J4M1_9ACTN</name>
<dbReference type="AlphaFoldDB" id="A0A9E9J4M1"/>
<dbReference type="PANTHER" id="PTHR43353">
    <property type="entry name" value="SUCCINATE-SEMIALDEHYDE DEHYDROGENASE, MITOCHONDRIAL"/>
    <property type="match status" value="1"/>
</dbReference>
<dbReference type="InterPro" id="IPR016162">
    <property type="entry name" value="Ald_DH_N"/>
</dbReference>
<keyword evidence="1" id="KW-0560">Oxidoreductase</keyword>
<protein>
    <submittedName>
        <fullName evidence="3">Orf3</fullName>
    </submittedName>
</protein>